<dbReference type="InterPro" id="IPR011009">
    <property type="entry name" value="Kinase-like_dom_sf"/>
</dbReference>
<keyword evidence="3" id="KW-1185">Reference proteome</keyword>
<dbReference type="CDD" id="cd05154">
    <property type="entry name" value="ACAD10_11_N-like"/>
    <property type="match status" value="1"/>
</dbReference>
<dbReference type="Pfam" id="PF01636">
    <property type="entry name" value="APH"/>
    <property type="match status" value="1"/>
</dbReference>
<dbReference type="Proteomes" id="UP000504636">
    <property type="component" value="Unplaced"/>
</dbReference>
<organism evidence="2">
    <name type="scientific">Mytilinidion resinicola</name>
    <dbReference type="NCBI Taxonomy" id="574789"/>
    <lineage>
        <taxon>Eukaryota</taxon>
        <taxon>Fungi</taxon>
        <taxon>Dikarya</taxon>
        <taxon>Ascomycota</taxon>
        <taxon>Pezizomycotina</taxon>
        <taxon>Dothideomycetes</taxon>
        <taxon>Pleosporomycetidae</taxon>
        <taxon>Mytilinidiales</taxon>
        <taxon>Mytilinidiaceae</taxon>
        <taxon>Mytilinidion</taxon>
    </lineage>
</organism>
<dbReference type="RefSeq" id="XP_033573775.1">
    <property type="nucleotide sequence ID" value="XM_033726619.1"/>
</dbReference>
<evidence type="ECO:0000313" key="4">
    <source>
        <dbReference type="RefSeq" id="XP_033573775.1"/>
    </source>
</evidence>
<evidence type="ECO:0000259" key="1">
    <source>
        <dbReference type="Pfam" id="PF01636"/>
    </source>
</evidence>
<dbReference type="AlphaFoldDB" id="A0A6A6YDA8"/>
<dbReference type="InterPro" id="IPR002575">
    <property type="entry name" value="Aminoglycoside_PTrfase"/>
</dbReference>
<dbReference type="InterPro" id="IPR052898">
    <property type="entry name" value="ACAD10-like"/>
</dbReference>
<gene>
    <name evidence="2 4" type="ORF">BDZ99DRAFT_537691</name>
</gene>
<dbReference type="EMBL" id="MU003706">
    <property type="protein sequence ID" value="KAF2806811.1"/>
    <property type="molecule type" value="Genomic_DNA"/>
</dbReference>
<dbReference type="InterPro" id="IPR041726">
    <property type="entry name" value="ACAD10_11_N"/>
</dbReference>
<proteinExistence type="predicted"/>
<protein>
    <submittedName>
        <fullName evidence="2 4">Acyl-CoA dehydrogenase family member 10</fullName>
    </submittedName>
</protein>
<dbReference type="PANTHER" id="PTHR47829:SF1">
    <property type="entry name" value="HAD FAMILY PHOSPHATASE"/>
    <property type="match status" value="1"/>
</dbReference>
<evidence type="ECO:0000313" key="2">
    <source>
        <dbReference type="EMBL" id="KAF2806811.1"/>
    </source>
</evidence>
<reference evidence="2 4" key="1">
    <citation type="journal article" date="2020" name="Stud. Mycol.">
        <title>101 Dothideomycetes genomes: a test case for predicting lifestyles and emergence of pathogens.</title>
        <authorList>
            <person name="Haridas S."/>
            <person name="Albert R."/>
            <person name="Binder M."/>
            <person name="Bloem J."/>
            <person name="Labutti K."/>
            <person name="Salamov A."/>
            <person name="Andreopoulos B."/>
            <person name="Baker S."/>
            <person name="Barry K."/>
            <person name="Bills G."/>
            <person name="Bluhm B."/>
            <person name="Cannon C."/>
            <person name="Castanera R."/>
            <person name="Culley D."/>
            <person name="Daum C."/>
            <person name="Ezra D."/>
            <person name="Gonzalez J."/>
            <person name="Henrissat B."/>
            <person name="Kuo A."/>
            <person name="Liang C."/>
            <person name="Lipzen A."/>
            <person name="Lutzoni F."/>
            <person name="Magnuson J."/>
            <person name="Mondo S."/>
            <person name="Nolan M."/>
            <person name="Ohm R."/>
            <person name="Pangilinan J."/>
            <person name="Park H.-J."/>
            <person name="Ramirez L."/>
            <person name="Alfaro M."/>
            <person name="Sun H."/>
            <person name="Tritt A."/>
            <person name="Yoshinaga Y."/>
            <person name="Zwiers L.-H."/>
            <person name="Turgeon B."/>
            <person name="Goodwin S."/>
            <person name="Spatafora J."/>
            <person name="Crous P."/>
            <person name="Grigoriev I."/>
        </authorList>
    </citation>
    <scope>NUCLEOTIDE SEQUENCE</scope>
    <source>
        <strain evidence="2 4">CBS 304.34</strain>
    </source>
</reference>
<feature type="domain" description="Aminoglycoside phosphotransferase" evidence="1">
    <location>
        <begin position="13"/>
        <end position="221"/>
    </location>
</feature>
<reference evidence="4" key="3">
    <citation type="submission" date="2025-04" db="UniProtKB">
        <authorList>
            <consortium name="RefSeq"/>
        </authorList>
    </citation>
    <scope>IDENTIFICATION</scope>
    <source>
        <strain evidence="4">CBS 304.34</strain>
    </source>
</reference>
<sequence>MVKNVRQVNCPITIKQFGLGQSNPTYLVIGIDDTRAVCRKNPPGELLSKMTHNVEREHRVLHALRKTEIPVPIPYCLCEDNSVLGMPFYFMSFLDGRLHEDAELPLVSPEERQEMWHDAVRTLGKIHLINIWSTGLKTFGKSSNFYNRQIATFTRMSDTQCKVIDVETKQPVGKISHFDEMVSFFKDKKLQPHDRETLIYGDFKMDNVFFHNSKARVIGVLENNQGQPTFQDGITLGMPTYSTILKWYNEEVGWDVEHESGWASAFAIFSPAVITQGIAARRALRQTSSIKRNELAYRMVQNLIHRGKSKSKI</sequence>
<dbReference type="Gene3D" id="3.90.1200.10">
    <property type="match status" value="1"/>
</dbReference>
<dbReference type="Gene3D" id="3.30.200.20">
    <property type="entry name" value="Phosphorylase Kinase, domain 1"/>
    <property type="match status" value="1"/>
</dbReference>
<dbReference type="PANTHER" id="PTHR47829">
    <property type="entry name" value="HYDROLASE, PUTATIVE (AFU_ORTHOLOGUE AFUA_1G12880)-RELATED"/>
    <property type="match status" value="1"/>
</dbReference>
<dbReference type="GeneID" id="54467512"/>
<dbReference type="OrthoDB" id="191037at2759"/>
<evidence type="ECO:0000313" key="3">
    <source>
        <dbReference type="Proteomes" id="UP000504636"/>
    </source>
</evidence>
<name>A0A6A6YDA8_9PEZI</name>
<accession>A0A6A6YDA8</accession>
<reference evidence="4" key="2">
    <citation type="submission" date="2020-04" db="EMBL/GenBank/DDBJ databases">
        <authorList>
            <consortium name="NCBI Genome Project"/>
        </authorList>
    </citation>
    <scope>NUCLEOTIDE SEQUENCE</scope>
    <source>
        <strain evidence="4">CBS 304.34</strain>
    </source>
</reference>
<dbReference type="SUPFAM" id="SSF56112">
    <property type="entry name" value="Protein kinase-like (PK-like)"/>
    <property type="match status" value="1"/>
</dbReference>